<dbReference type="InterPro" id="IPR000873">
    <property type="entry name" value="AMP-dep_synth/lig_dom"/>
</dbReference>
<proteinExistence type="predicted"/>
<dbReference type="EMBL" id="JANBPU010000348">
    <property type="protein sequence ID" value="KAJ1912409.1"/>
    <property type="molecule type" value="Genomic_DNA"/>
</dbReference>
<accession>A0A9W7ZSH2</accession>
<dbReference type="OrthoDB" id="1700726at2759"/>
<dbReference type="SUPFAM" id="SSF56801">
    <property type="entry name" value="Acetyl-CoA synthetase-like"/>
    <property type="match status" value="1"/>
</dbReference>
<reference evidence="3" key="1">
    <citation type="submission" date="2022-07" db="EMBL/GenBank/DDBJ databases">
        <title>Phylogenomic reconstructions and comparative analyses of Kickxellomycotina fungi.</title>
        <authorList>
            <person name="Reynolds N.K."/>
            <person name="Stajich J.E."/>
            <person name="Barry K."/>
            <person name="Grigoriev I.V."/>
            <person name="Crous P."/>
            <person name="Smith M.E."/>
        </authorList>
    </citation>
    <scope>NUCLEOTIDE SEQUENCE</scope>
    <source>
        <strain evidence="3">NBRC 100468</strain>
    </source>
</reference>
<sequence length="769" mass="85736">MSMSSLFGNLPTLKENPVIEFSTLILTIGALVLGYFYFTAYSPWATRPDTSPLLLKKQSYVAKKRSSESETATYRSASNNLPGGTPLATTYDADVRTLRDAFSHGQIQRDLAQVKTAVKYFAAEDDKDATLVKPQELDDLVRKFKNGLTTLIDWPKNDDGSEPKTKTLALVLPSSIEWLAVYRACIDLGIVVIPIPDTLKRFMIVKILEHSKTSVIVASTELVGKLAANIKNVCPQIKTMIVDKPLDNSPTSIKIQKVANIISLEQITNELSAETATAEEDPSSNGEAIKISPNSPAYIIYNVERLFDTPSAIIITHSNALSAVTALLAHFPGQHLLTPKDNFMCTSPMAVTKTLNFINLVLTVGCTLSIYETQDGEKFINQAFILSPTFTYLTSIVSRDCSDLLRSNVEKYPKVEGWMFKHALSHRKSTLRAGYISRWTFWDLAYFSHYNNFIGGRMRAIFVAQDTFACDVEQLRLFFGCQVLTLIGTDSTTGVVSCTKFFDYGHVVEGNSCGPPLTCNEIKLVKVDYDSSNDDHQSSEKKSSLGDTISNLKGQIYVRGPNVVTTYWNNSSESNATNGNEVDKEVPTAAKPLVDKEGWHATGLIASLLPNRTLKYIGHIDDVITDPNSTPTSTSYHCNYYYLREVEEILLQSSYITQIAISFDEKRKHCNIIVYPTLDTLLGYARKNKKQFKFSRAYEYSWCLDLIRSDIKKVGNENGLGWLVDSPDKDVRLVVRITTDMFGQDKSLVLPNDCIDRSVVKNRFPNSSS</sequence>
<dbReference type="Gene3D" id="3.40.50.12780">
    <property type="entry name" value="N-terminal domain of ligase-like"/>
    <property type="match status" value="1"/>
</dbReference>
<evidence type="ECO:0000313" key="3">
    <source>
        <dbReference type="EMBL" id="KAJ1912409.1"/>
    </source>
</evidence>
<gene>
    <name evidence="3" type="primary">FAA2_2</name>
    <name evidence="3" type="ORF">H4219_005614</name>
</gene>
<evidence type="ECO:0000259" key="2">
    <source>
        <dbReference type="Pfam" id="PF00501"/>
    </source>
</evidence>
<keyword evidence="4" id="KW-1185">Reference proteome</keyword>
<dbReference type="Proteomes" id="UP001150538">
    <property type="component" value="Unassembled WGS sequence"/>
</dbReference>
<organism evidence="3 4">
    <name type="scientific">Mycoemilia scoparia</name>
    <dbReference type="NCBI Taxonomy" id="417184"/>
    <lineage>
        <taxon>Eukaryota</taxon>
        <taxon>Fungi</taxon>
        <taxon>Fungi incertae sedis</taxon>
        <taxon>Zoopagomycota</taxon>
        <taxon>Kickxellomycotina</taxon>
        <taxon>Kickxellomycetes</taxon>
        <taxon>Kickxellales</taxon>
        <taxon>Kickxellaceae</taxon>
        <taxon>Mycoemilia</taxon>
    </lineage>
</organism>
<name>A0A9W7ZSH2_9FUNG</name>
<evidence type="ECO:0000313" key="4">
    <source>
        <dbReference type="Proteomes" id="UP001150538"/>
    </source>
</evidence>
<keyword evidence="3" id="KW-0436">Ligase</keyword>
<protein>
    <submittedName>
        <fullName evidence="3">Medium-chain fatty acid-CoA ligase faa2</fullName>
        <ecNumber evidence="3">6.2.1.3</ecNumber>
    </submittedName>
</protein>
<keyword evidence="1" id="KW-0472">Membrane</keyword>
<dbReference type="GO" id="GO:0005783">
    <property type="term" value="C:endoplasmic reticulum"/>
    <property type="evidence" value="ECO:0007669"/>
    <property type="project" value="TreeGrafter"/>
</dbReference>
<dbReference type="AlphaFoldDB" id="A0A9W7ZSH2"/>
<dbReference type="PANTHER" id="PTHR43272:SF11">
    <property type="entry name" value="AMP-DEPENDENT SYNTHETASE_LIGASE DOMAIN-CONTAINING PROTEIN"/>
    <property type="match status" value="1"/>
</dbReference>
<comment type="caution">
    <text evidence="3">The sequence shown here is derived from an EMBL/GenBank/DDBJ whole genome shotgun (WGS) entry which is preliminary data.</text>
</comment>
<keyword evidence="1" id="KW-0812">Transmembrane</keyword>
<keyword evidence="1" id="KW-1133">Transmembrane helix</keyword>
<dbReference type="InterPro" id="IPR042099">
    <property type="entry name" value="ANL_N_sf"/>
</dbReference>
<dbReference type="EC" id="6.2.1.3" evidence="3"/>
<feature type="transmembrane region" description="Helical" evidence="1">
    <location>
        <begin position="21"/>
        <end position="38"/>
    </location>
</feature>
<dbReference type="PANTHER" id="PTHR43272">
    <property type="entry name" value="LONG-CHAIN-FATTY-ACID--COA LIGASE"/>
    <property type="match status" value="1"/>
</dbReference>
<feature type="domain" description="AMP-dependent synthetase/ligase" evidence="2">
    <location>
        <begin position="166"/>
        <end position="568"/>
    </location>
</feature>
<dbReference type="GO" id="GO:0004467">
    <property type="term" value="F:long-chain fatty acid-CoA ligase activity"/>
    <property type="evidence" value="ECO:0007669"/>
    <property type="project" value="UniProtKB-EC"/>
</dbReference>
<dbReference type="GO" id="GO:0016020">
    <property type="term" value="C:membrane"/>
    <property type="evidence" value="ECO:0007669"/>
    <property type="project" value="TreeGrafter"/>
</dbReference>
<evidence type="ECO:0000256" key="1">
    <source>
        <dbReference type="SAM" id="Phobius"/>
    </source>
</evidence>
<dbReference type="Pfam" id="PF00501">
    <property type="entry name" value="AMP-binding"/>
    <property type="match status" value="1"/>
</dbReference>